<evidence type="ECO:0000313" key="3">
    <source>
        <dbReference type="Proteomes" id="UP000255233"/>
    </source>
</evidence>
<gene>
    <name evidence="2" type="primary">glkA</name>
    <name evidence="2" type="ORF">NCTC11190_00412</name>
</gene>
<dbReference type="STRING" id="880526.GCA_000427365_01032"/>
<proteinExistence type="inferred from homology"/>
<dbReference type="Gene3D" id="3.30.420.40">
    <property type="match status" value="2"/>
</dbReference>
<dbReference type="PROSITE" id="PS01125">
    <property type="entry name" value="ROK"/>
    <property type="match status" value="1"/>
</dbReference>
<dbReference type="EC" id="2.7.1.2" evidence="2"/>
<dbReference type="AlphaFoldDB" id="A0A379MQP8"/>
<dbReference type="PANTHER" id="PTHR18964">
    <property type="entry name" value="ROK (REPRESSOR, ORF, KINASE) FAMILY"/>
    <property type="match status" value="1"/>
</dbReference>
<dbReference type="InterPro" id="IPR000600">
    <property type="entry name" value="ROK"/>
</dbReference>
<name>A0A379MQP8_9BACT</name>
<evidence type="ECO:0000256" key="1">
    <source>
        <dbReference type="ARBA" id="ARBA00006479"/>
    </source>
</evidence>
<protein>
    <submittedName>
        <fullName evidence="2">Glucokinase</fullName>
        <ecNumber evidence="2">2.7.1.2</ecNumber>
    </submittedName>
</protein>
<dbReference type="OrthoDB" id="9810372at2"/>
<dbReference type="Proteomes" id="UP000255233">
    <property type="component" value="Unassembled WGS sequence"/>
</dbReference>
<dbReference type="GO" id="GO:0004340">
    <property type="term" value="F:glucokinase activity"/>
    <property type="evidence" value="ECO:0007669"/>
    <property type="project" value="UniProtKB-EC"/>
</dbReference>
<organism evidence="2 3">
    <name type="scientific">Rikenella microfusus</name>
    <dbReference type="NCBI Taxonomy" id="28139"/>
    <lineage>
        <taxon>Bacteria</taxon>
        <taxon>Pseudomonadati</taxon>
        <taxon>Bacteroidota</taxon>
        <taxon>Bacteroidia</taxon>
        <taxon>Bacteroidales</taxon>
        <taxon>Rikenellaceae</taxon>
        <taxon>Rikenella</taxon>
    </lineage>
</organism>
<dbReference type="Pfam" id="PF00480">
    <property type="entry name" value="ROK"/>
    <property type="match status" value="1"/>
</dbReference>
<reference evidence="2 3" key="1">
    <citation type="submission" date="2018-06" db="EMBL/GenBank/DDBJ databases">
        <authorList>
            <consortium name="Pathogen Informatics"/>
            <person name="Doyle S."/>
        </authorList>
    </citation>
    <scope>NUCLEOTIDE SEQUENCE [LARGE SCALE GENOMIC DNA]</scope>
    <source>
        <strain evidence="2 3">NCTC11190</strain>
    </source>
</reference>
<keyword evidence="3" id="KW-1185">Reference proteome</keyword>
<evidence type="ECO:0000313" key="2">
    <source>
        <dbReference type="EMBL" id="SUE33210.1"/>
    </source>
</evidence>
<dbReference type="EMBL" id="UGVL01000001">
    <property type="protein sequence ID" value="SUE33210.1"/>
    <property type="molecule type" value="Genomic_DNA"/>
</dbReference>
<accession>A0A379MQP8</accession>
<dbReference type="InterPro" id="IPR043129">
    <property type="entry name" value="ATPase_NBD"/>
</dbReference>
<dbReference type="RefSeq" id="WP_027290776.1">
    <property type="nucleotide sequence ID" value="NZ_CALVFX010000003.1"/>
</dbReference>
<sequence>MKQLAVGIDIGGTNSVYGLVDREGNMYGEGVVPTKNYPDFDQYLEELYIGIQNLVKNLDGEYEIIGIGIGAPNANYYNGTIEYAANLIWQGVIPFVEKMKRYYPTIPVLITNDANAAAIGEMVYGAAKGMKDFIVVTLGTGLGSGFVANGQLIYGHDSFAGELGHVIVNKTASARVCGCGRKGCLETYVSATGIKRTAFKLLADHIEDSEFRNYSFNELTAEMITKAALNGDRLAIEAYEYTGMILGQALADAVTITSPEAIFLFGGLAKAGKYIFEPTKKYMEMHMLSNFRNKVKLLPSGIDGKNAAVLGASALIWQQLEGSK</sequence>
<comment type="similarity">
    <text evidence="1">Belongs to the ROK (NagC/XylR) family.</text>
</comment>
<keyword evidence="2" id="KW-0808">Transferase</keyword>
<dbReference type="SUPFAM" id="SSF53067">
    <property type="entry name" value="Actin-like ATPase domain"/>
    <property type="match status" value="1"/>
</dbReference>
<dbReference type="InterPro" id="IPR049874">
    <property type="entry name" value="ROK_cs"/>
</dbReference>
<keyword evidence="2" id="KW-0418">Kinase</keyword>
<dbReference type="PANTHER" id="PTHR18964:SF149">
    <property type="entry name" value="BIFUNCTIONAL UDP-N-ACETYLGLUCOSAMINE 2-EPIMERASE_N-ACETYLMANNOSAMINE KINASE"/>
    <property type="match status" value="1"/>
</dbReference>